<dbReference type="GO" id="GO:0071044">
    <property type="term" value="P:histone mRNA catabolic process"/>
    <property type="evidence" value="ECO:0007669"/>
    <property type="project" value="TreeGrafter"/>
</dbReference>
<protein>
    <submittedName>
        <fullName evidence="10">HRDC domain-containing protein</fullName>
    </submittedName>
</protein>
<dbReference type="GO" id="GO:0005730">
    <property type="term" value="C:nucleolus"/>
    <property type="evidence" value="ECO:0007669"/>
    <property type="project" value="TreeGrafter"/>
</dbReference>
<dbReference type="GO" id="GO:0003727">
    <property type="term" value="F:single-stranded RNA binding"/>
    <property type="evidence" value="ECO:0007669"/>
    <property type="project" value="TreeGrafter"/>
</dbReference>
<dbReference type="GO" id="GO:0071038">
    <property type="term" value="P:TRAMP-dependent tRNA surveillance pathway"/>
    <property type="evidence" value="ECO:0007669"/>
    <property type="project" value="TreeGrafter"/>
</dbReference>
<dbReference type="Pfam" id="PF00570">
    <property type="entry name" value="HRDC"/>
    <property type="match status" value="1"/>
</dbReference>
<feature type="compositionally biased region" description="Basic residues" evidence="7">
    <location>
        <begin position="573"/>
        <end position="586"/>
    </location>
</feature>
<dbReference type="PANTHER" id="PTHR12124:SF47">
    <property type="entry name" value="EXOSOME COMPONENT 10"/>
    <property type="match status" value="1"/>
</dbReference>
<dbReference type="InterPro" id="IPR002562">
    <property type="entry name" value="3'-5'_exonuclease_dom"/>
</dbReference>
<keyword evidence="3" id="KW-0378">Hydrolase</keyword>
<evidence type="ECO:0000256" key="4">
    <source>
        <dbReference type="ARBA" id="ARBA00022839"/>
    </source>
</evidence>
<dbReference type="Gene3D" id="3.30.420.10">
    <property type="entry name" value="Ribonuclease H-like superfamily/Ribonuclease H"/>
    <property type="match status" value="1"/>
</dbReference>
<dbReference type="Pfam" id="PF01612">
    <property type="entry name" value="DNA_pol_A_exo1"/>
    <property type="match status" value="1"/>
</dbReference>
<dbReference type="GO" id="GO:0000175">
    <property type="term" value="F:3'-5'-RNA exonuclease activity"/>
    <property type="evidence" value="ECO:0007669"/>
    <property type="project" value="InterPro"/>
</dbReference>
<evidence type="ECO:0000256" key="7">
    <source>
        <dbReference type="SAM" id="MobiDB-lite"/>
    </source>
</evidence>
<dbReference type="CDD" id="cd06147">
    <property type="entry name" value="Rrp6p_like_exo"/>
    <property type="match status" value="1"/>
</dbReference>
<sequence length="608" mass="69827">DPLPVEETPLVYVDNVEKLTELRDILNKEKEFAVDVEHHDYRSFLGLTCLVQISTRTVDYIIDPFPIWQHMHILNEPFVDPKILKVFHGANKDMEWLQRDFGIYVVNMFDTGRAMRLLQFPKFSLQYLVQLYCNESLNKEYQLTDWRIRPLPSDYQTYARCDTHYLLFCYDKLRQRLLESSNERKNLISAVYTASREICLTVYSKPQFDADGYDRFVTIRKSLNNRQLFALKELWRWRDETARTNDESRAYILPDHMLLQIAEALPREMQGILACCNPIPALVKTSLHELHRIILAARERPLEAKMTLTKNPPTLPTDARRSSLAWLNTPHDHSFSKIDEEIRPLARGDESRLEAVVEKQYSRLLNLMDTICKEQPSIHLFASAVDTAKQAASPTKGTSSNKGTSLKQATSLKRSFADWASPYDCYRVAVTKREEEELKKRAAVSEQTAKKSKWSHHDPSSGRGSKPREIRSTPIEDSSETAKETAEVTIGIDEEMTLTDRALRKRRKNEKGTTDVAFNLKETLAEPSQMKKGKWSDETRHANIQPVDYSNFASDIFNQKPSKAGTFDPHRTSSVRRGRGGRRGGRRGGGGGLDRARPKTQSFGGRNK</sequence>
<dbReference type="AlphaFoldDB" id="A0A914WTF1"/>
<dbReference type="PANTHER" id="PTHR12124">
    <property type="entry name" value="POLYMYOSITIS/SCLERODERMA AUTOANTIGEN-RELATED"/>
    <property type="match status" value="1"/>
</dbReference>
<dbReference type="InterPro" id="IPR045092">
    <property type="entry name" value="Rrp6-like"/>
</dbReference>
<evidence type="ECO:0000259" key="8">
    <source>
        <dbReference type="PROSITE" id="PS50967"/>
    </source>
</evidence>
<reference evidence="10" key="1">
    <citation type="submission" date="2022-11" db="UniProtKB">
        <authorList>
            <consortium name="WormBaseParasite"/>
        </authorList>
    </citation>
    <scope>IDENTIFICATION</scope>
</reference>
<evidence type="ECO:0000313" key="9">
    <source>
        <dbReference type="Proteomes" id="UP000887566"/>
    </source>
</evidence>
<keyword evidence="5" id="KW-0539">Nucleus</keyword>
<name>A0A914WTF1_9BILA</name>
<evidence type="ECO:0000313" key="10">
    <source>
        <dbReference type="WBParaSite" id="PSAMB.scaffold5331size12010.g26392.t1"/>
    </source>
</evidence>
<dbReference type="GO" id="GO:0071051">
    <property type="term" value="P:poly(A)-dependent snoRNA 3'-end processing"/>
    <property type="evidence" value="ECO:0007669"/>
    <property type="project" value="TreeGrafter"/>
</dbReference>
<dbReference type="InterPro" id="IPR010997">
    <property type="entry name" value="HRDC-like_sf"/>
</dbReference>
<dbReference type="Proteomes" id="UP000887566">
    <property type="component" value="Unplaced"/>
</dbReference>
<evidence type="ECO:0000256" key="3">
    <source>
        <dbReference type="ARBA" id="ARBA00022801"/>
    </source>
</evidence>
<feature type="domain" description="HRDC" evidence="8">
    <location>
        <begin position="224"/>
        <end position="304"/>
    </location>
</feature>
<dbReference type="GO" id="GO:0000166">
    <property type="term" value="F:nucleotide binding"/>
    <property type="evidence" value="ECO:0007669"/>
    <property type="project" value="InterPro"/>
</dbReference>
<dbReference type="SMART" id="SM00341">
    <property type="entry name" value="HRDC"/>
    <property type="match status" value="1"/>
</dbReference>
<evidence type="ECO:0000256" key="2">
    <source>
        <dbReference type="ARBA" id="ARBA00022722"/>
    </source>
</evidence>
<feature type="compositionally biased region" description="Basic and acidic residues" evidence="7">
    <location>
        <begin position="455"/>
        <end position="471"/>
    </location>
</feature>
<dbReference type="WBParaSite" id="PSAMB.scaffold5331size12010.g26392.t1">
    <property type="protein sequence ID" value="PSAMB.scaffold5331size12010.g26392.t1"/>
    <property type="gene ID" value="PSAMB.scaffold5331size12010.g26392"/>
</dbReference>
<dbReference type="InterPro" id="IPR002121">
    <property type="entry name" value="HRDC_dom"/>
</dbReference>
<dbReference type="InterPro" id="IPR049559">
    <property type="entry name" value="Rrp6p-like_exo"/>
</dbReference>
<comment type="subcellular location">
    <subcellularLocation>
        <location evidence="1">Nucleus</location>
    </subcellularLocation>
</comment>
<dbReference type="GO" id="GO:0071040">
    <property type="term" value="P:nuclear polyadenylation-dependent antisense transcript catabolic process"/>
    <property type="evidence" value="ECO:0007669"/>
    <property type="project" value="TreeGrafter"/>
</dbReference>
<accession>A0A914WTF1</accession>
<dbReference type="GO" id="GO:0071035">
    <property type="term" value="P:nuclear polyadenylation-dependent rRNA catabolic process"/>
    <property type="evidence" value="ECO:0007669"/>
    <property type="project" value="TreeGrafter"/>
</dbReference>
<dbReference type="GO" id="GO:0071037">
    <property type="term" value="P:nuclear polyadenylation-dependent snRNA catabolic process"/>
    <property type="evidence" value="ECO:0007669"/>
    <property type="project" value="TreeGrafter"/>
</dbReference>
<dbReference type="InterPro" id="IPR044876">
    <property type="entry name" value="HRDC_dom_sf"/>
</dbReference>
<comment type="similarity">
    <text evidence="6">Belongs to the exosome component 10/RRP6 family.</text>
</comment>
<proteinExistence type="inferred from homology"/>
<keyword evidence="9" id="KW-1185">Reference proteome</keyword>
<dbReference type="GO" id="GO:0000467">
    <property type="term" value="P:exonucleolytic trimming to generate mature 3'-end of 5.8S rRNA from tricistronic rRNA transcript (SSU-rRNA, 5.8S rRNA, LSU-rRNA)"/>
    <property type="evidence" value="ECO:0007669"/>
    <property type="project" value="InterPro"/>
</dbReference>
<feature type="region of interest" description="Disordered" evidence="7">
    <location>
        <begin position="554"/>
        <end position="608"/>
    </location>
</feature>
<dbReference type="SUPFAM" id="SSF53098">
    <property type="entry name" value="Ribonuclease H-like"/>
    <property type="match status" value="1"/>
</dbReference>
<dbReference type="FunFam" id="1.10.150.80:FF:000001">
    <property type="entry name" value="Putative exosome component 10"/>
    <property type="match status" value="1"/>
</dbReference>
<dbReference type="Gene3D" id="1.10.150.80">
    <property type="entry name" value="HRDC domain"/>
    <property type="match status" value="1"/>
</dbReference>
<evidence type="ECO:0000256" key="5">
    <source>
        <dbReference type="ARBA" id="ARBA00023242"/>
    </source>
</evidence>
<dbReference type="GO" id="GO:0071036">
    <property type="term" value="P:nuclear polyadenylation-dependent snoRNA catabolic process"/>
    <property type="evidence" value="ECO:0007669"/>
    <property type="project" value="TreeGrafter"/>
</dbReference>
<dbReference type="InterPro" id="IPR012337">
    <property type="entry name" value="RNaseH-like_sf"/>
</dbReference>
<dbReference type="SUPFAM" id="SSF47819">
    <property type="entry name" value="HRDC-like"/>
    <property type="match status" value="1"/>
</dbReference>
<keyword evidence="2" id="KW-0540">Nuclease</keyword>
<evidence type="ECO:0000256" key="6">
    <source>
        <dbReference type="ARBA" id="ARBA00043957"/>
    </source>
</evidence>
<evidence type="ECO:0000256" key="1">
    <source>
        <dbReference type="ARBA" id="ARBA00004123"/>
    </source>
</evidence>
<organism evidence="9 10">
    <name type="scientific">Plectus sambesii</name>
    <dbReference type="NCBI Taxonomy" id="2011161"/>
    <lineage>
        <taxon>Eukaryota</taxon>
        <taxon>Metazoa</taxon>
        <taxon>Ecdysozoa</taxon>
        <taxon>Nematoda</taxon>
        <taxon>Chromadorea</taxon>
        <taxon>Plectida</taxon>
        <taxon>Plectina</taxon>
        <taxon>Plectoidea</taxon>
        <taxon>Plectidae</taxon>
        <taxon>Plectus</taxon>
    </lineage>
</organism>
<dbReference type="GO" id="GO:0071039">
    <property type="term" value="P:nuclear polyadenylation-dependent CUT catabolic process"/>
    <property type="evidence" value="ECO:0007669"/>
    <property type="project" value="TreeGrafter"/>
</dbReference>
<dbReference type="PROSITE" id="PS50967">
    <property type="entry name" value="HRDC"/>
    <property type="match status" value="1"/>
</dbReference>
<dbReference type="GO" id="GO:0000176">
    <property type="term" value="C:nuclear exosome (RNase complex)"/>
    <property type="evidence" value="ECO:0007669"/>
    <property type="project" value="TreeGrafter"/>
</dbReference>
<feature type="region of interest" description="Disordered" evidence="7">
    <location>
        <begin position="441"/>
        <end position="539"/>
    </location>
</feature>
<dbReference type="SMART" id="SM00474">
    <property type="entry name" value="35EXOc"/>
    <property type="match status" value="1"/>
</dbReference>
<keyword evidence="4" id="KW-0269">Exonuclease</keyword>
<feature type="compositionally biased region" description="Polar residues" evidence="7">
    <location>
        <begin position="599"/>
        <end position="608"/>
    </location>
</feature>
<dbReference type="InterPro" id="IPR036397">
    <property type="entry name" value="RNaseH_sf"/>
</dbReference>